<dbReference type="Proteomes" id="UP000809829">
    <property type="component" value="Unassembled WGS sequence"/>
</dbReference>
<evidence type="ECO:0000313" key="4">
    <source>
        <dbReference type="EMBL" id="MBM7703717.1"/>
    </source>
</evidence>
<dbReference type="PANTHER" id="PTHR43080">
    <property type="entry name" value="CBS DOMAIN-CONTAINING PROTEIN CBSX3, MITOCHONDRIAL"/>
    <property type="match status" value="1"/>
</dbReference>
<dbReference type="Gene3D" id="3.10.580.10">
    <property type="entry name" value="CBS-domain"/>
    <property type="match status" value="1"/>
</dbReference>
<proteinExistence type="predicted"/>
<dbReference type="RefSeq" id="WP_205187670.1">
    <property type="nucleotide sequence ID" value="NZ_JAFBFC010000004.1"/>
</dbReference>
<dbReference type="PROSITE" id="PS51371">
    <property type="entry name" value="CBS"/>
    <property type="match status" value="1"/>
</dbReference>
<name>A0ABS2QXI6_9BACI</name>
<protein>
    <submittedName>
        <fullName evidence="4">CBS domain-containing protein</fullName>
    </submittedName>
</protein>
<dbReference type="EMBL" id="JAFBFC010000004">
    <property type="protein sequence ID" value="MBM7703717.1"/>
    <property type="molecule type" value="Genomic_DNA"/>
</dbReference>
<gene>
    <name evidence="4" type="ORF">JOC83_002566</name>
</gene>
<dbReference type="PIRSF" id="PIRSF035040">
    <property type="entry name" value="UCP035040_CBS_Lmo0553"/>
    <property type="match status" value="1"/>
</dbReference>
<dbReference type="InterPro" id="IPR000644">
    <property type="entry name" value="CBS_dom"/>
</dbReference>
<dbReference type="CDD" id="cd02205">
    <property type="entry name" value="CBS_pair_SF"/>
    <property type="match status" value="1"/>
</dbReference>
<dbReference type="SUPFAM" id="SSF54631">
    <property type="entry name" value="CBS-domain pair"/>
    <property type="match status" value="1"/>
</dbReference>
<dbReference type="InterPro" id="IPR051257">
    <property type="entry name" value="Diverse_CBS-Domain"/>
</dbReference>
<organism evidence="4 5">
    <name type="scientific">Priestia iocasae</name>
    <dbReference type="NCBI Taxonomy" id="2291674"/>
    <lineage>
        <taxon>Bacteria</taxon>
        <taxon>Bacillati</taxon>
        <taxon>Bacillota</taxon>
        <taxon>Bacilli</taxon>
        <taxon>Bacillales</taxon>
        <taxon>Bacillaceae</taxon>
        <taxon>Priestia</taxon>
    </lineage>
</organism>
<dbReference type="InterPro" id="IPR017036">
    <property type="entry name" value="Lmo0553-like"/>
</dbReference>
<accession>A0ABS2QXI6</accession>
<evidence type="ECO:0000313" key="5">
    <source>
        <dbReference type="Proteomes" id="UP000809829"/>
    </source>
</evidence>
<reference evidence="4 5" key="1">
    <citation type="submission" date="2021-01" db="EMBL/GenBank/DDBJ databases">
        <title>Genomic Encyclopedia of Type Strains, Phase IV (KMG-IV): sequencing the most valuable type-strain genomes for metagenomic binning, comparative biology and taxonomic classification.</title>
        <authorList>
            <person name="Goeker M."/>
        </authorList>
    </citation>
    <scope>NUCLEOTIDE SEQUENCE [LARGE SCALE GENOMIC DNA]</scope>
    <source>
        <strain evidence="4 5">DSM 104297</strain>
    </source>
</reference>
<sequence>MKVKSLYVQKTNVVTCTDDMTVGEALEVLTKSGYRCVPVVNGTNFVGLVYKIDVKEYIYEQNGSLTDSIKEIVSDEDAFVTPYTSFVKALLTIKRLPFLAVVEKKQLLGILTHSKVMEVLEDALGVKTGGIHLTIAGTDRRGSLYSLLDELKAFNIEGVLSLDNGTKLFRRTSITLPLSTSEEEISTIIRKVEHKGFRVIDRETINHT</sequence>
<evidence type="ECO:0000256" key="1">
    <source>
        <dbReference type="ARBA" id="ARBA00023122"/>
    </source>
</evidence>
<keyword evidence="5" id="KW-1185">Reference proteome</keyword>
<evidence type="ECO:0000259" key="3">
    <source>
        <dbReference type="PROSITE" id="PS51371"/>
    </source>
</evidence>
<feature type="domain" description="CBS" evidence="3">
    <location>
        <begin position="8"/>
        <end position="65"/>
    </location>
</feature>
<dbReference type="SMART" id="SM00116">
    <property type="entry name" value="CBS"/>
    <property type="match status" value="1"/>
</dbReference>
<dbReference type="PANTHER" id="PTHR43080:SF11">
    <property type="entry name" value="CBS DOMAIN CONTAINING PROTEIN"/>
    <property type="match status" value="1"/>
</dbReference>
<keyword evidence="1 2" id="KW-0129">CBS domain</keyword>
<dbReference type="Pfam" id="PF00571">
    <property type="entry name" value="CBS"/>
    <property type="match status" value="2"/>
</dbReference>
<comment type="caution">
    <text evidence="4">The sequence shown here is derived from an EMBL/GenBank/DDBJ whole genome shotgun (WGS) entry which is preliminary data.</text>
</comment>
<dbReference type="InterPro" id="IPR046342">
    <property type="entry name" value="CBS_dom_sf"/>
</dbReference>
<evidence type="ECO:0000256" key="2">
    <source>
        <dbReference type="PROSITE-ProRule" id="PRU00703"/>
    </source>
</evidence>